<evidence type="ECO:0000313" key="4">
    <source>
        <dbReference type="Proteomes" id="UP000635142"/>
    </source>
</evidence>
<evidence type="ECO:0000259" key="2">
    <source>
        <dbReference type="Pfam" id="PF13635"/>
    </source>
</evidence>
<keyword evidence="4" id="KW-1185">Reference proteome</keyword>
<dbReference type="PANTHER" id="PTHR43566">
    <property type="entry name" value="CONSERVED PROTEIN"/>
    <property type="match status" value="1"/>
</dbReference>
<organism evidence="3 4">
    <name type="scientific">Sulfitobacter aestuariivivens</name>
    <dbReference type="NCBI Taxonomy" id="2766981"/>
    <lineage>
        <taxon>Bacteria</taxon>
        <taxon>Pseudomonadati</taxon>
        <taxon>Pseudomonadota</taxon>
        <taxon>Alphaproteobacteria</taxon>
        <taxon>Rhodobacterales</taxon>
        <taxon>Roseobacteraceae</taxon>
        <taxon>Sulfitobacter</taxon>
    </lineage>
</organism>
<keyword evidence="3" id="KW-0547">Nucleotide-binding</keyword>
<name>A0A927DAL5_9RHOB</name>
<dbReference type="InterPro" id="IPR027417">
    <property type="entry name" value="P-loop_NTPase"/>
</dbReference>
<dbReference type="Proteomes" id="UP000635142">
    <property type="component" value="Unassembled WGS sequence"/>
</dbReference>
<gene>
    <name evidence="3" type="ORF">H9Q16_20075</name>
</gene>
<keyword evidence="3" id="KW-0067">ATP-binding</keyword>
<feature type="domain" description="DUF4143" evidence="2">
    <location>
        <begin position="181"/>
        <end position="337"/>
    </location>
</feature>
<dbReference type="PANTHER" id="PTHR43566:SF2">
    <property type="entry name" value="DUF4143 DOMAIN-CONTAINING PROTEIN"/>
    <property type="match status" value="1"/>
</dbReference>
<reference evidence="3" key="1">
    <citation type="submission" date="2020-08" db="EMBL/GenBank/DDBJ databases">
        <title>Sulfitobacter aestuariivivens sp. nov., isolated from a tidal flat.</title>
        <authorList>
            <person name="Park S."/>
            <person name="Yoon J.-H."/>
        </authorList>
    </citation>
    <scope>NUCLEOTIDE SEQUENCE</scope>
    <source>
        <strain evidence="3">TSTF-M16</strain>
    </source>
</reference>
<dbReference type="Gene3D" id="3.40.50.300">
    <property type="entry name" value="P-loop containing nucleotide triphosphate hydrolases"/>
    <property type="match status" value="1"/>
</dbReference>
<dbReference type="SUPFAM" id="SSF52540">
    <property type="entry name" value="P-loop containing nucleoside triphosphate hydrolases"/>
    <property type="match status" value="1"/>
</dbReference>
<dbReference type="GO" id="GO:0005524">
    <property type="term" value="F:ATP binding"/>
    <property type="evidence" value="ECO:0007669"/>
    <property type="project" value="UniProtKB-KW"/>
</dbReference>
<feature type="domain" description="AAA" evidence="1">
    <location>
        <begin position="23"/>
        <end position="142"/>
    </location>
</feature>
<proteinExistence type="predicted"/>
<dbReference type="InterPro" id="IPR025420">
    <property type="entry name" value="DUF4143"/>
</dbReference>
<dbReference type="EMBL" id="JACTAG010000005">
    <property type="protein sequence ID" value="MBD3666237.1"/>
    <property type="molecule type" value="Genomic_DNA"/>
</dbReference>
<dbReference type="Pfam" id="PF13173">
    <property type="entry name" value="AAA_14"/>
    <property type="match status" value="1"/>
</dbReference>
<sequence>MQGMIRRNDHADLERALDTQAGVVLLGPRQVGKTTLAQDIADARDAVYLDMERPGDRHVLAEADLYLDEQVGRLVVIDEVQLMPGLFSALRGQIDRRRRAGHRTGQFLLLGSASDALLRQSAESLAGRVSYHELTPFVLDEVGQGAQQTLWLRGGFPDGFLAPSDRDSLRWREDFIRTYLERDIPSFGLRIPAETLRRFWTMLAHEQGGVLNAARIAAGLGVSGQSVARYLDLLVDLMLVRRLPPWHANAGKRLVKSPKVFIRDAGLTHALLGLGTVEALLGHPVVGGSWEGFCIENLIAAAPRGTQASFYRSAAGAEIDLILRLPDQQLWAIEIKRTTRPKVTRGFHIAANDLGVAARLLVYAGDREVPGEGGVRALPLADAMARLRAAVTS</sequence>
<dbReference type="InterPro" id="IPR041682">
    <property type="entry name" value="AAA_14"/>
</dbReference>
<dbReference type="Pfam" id="PF13635">
    <property type="entry name" value="DUF4143"/>
    <property type="match status" value="1"/>
</dbReference>
<evidence type="ECO:0000259" key="1">
    <source>
        <dbReference type="Pfam" id="PF13173"/>
    </source>
</evidence>
<protein>
    <submittedName>
        <fullName evidence="3">ATP-binding protein</fullName>
    </submittedName>
</protein>
<accession>A0A927DAL5</accession>
<comment type="caution">
    <text evidence="3">The sequence shown here is derived from an EMBL/GenBank/DDBJ whole genome shotgun (WGS) entry which is preliminary data.</text>
</comment>
<evidence type="ECO:0000313" key="3">
    <source>
        <dbReference type="EMBL" id="MBD3666237.1"/>
    </source>
</evidence>
<dbReference type="AlphaFoldDB" id="A0A927DAL5"/>